<dbReference type="SUPFAM" id="SSF52540">
    <property type="entry name" value="P-loop containing nucleoside triphosphate hydrolases"/>
    <property type="match status" value="2"/>
</dbReference>
<dbReference type="Proteomes" id="UP000029725">
    <property type="component" value="Unassembled WGS sequence"/>
</dbReference>
<evidence type="ECO:0000256" key="2">
    <source>
        <dbReference type="ARBA" id="ARBA00006914"/>
    </source>
</evidence>
<dbReference type="Gene3D" id="3.40.50.300">
    <property type="entry name" value="P-loop containing nucleotide triphosphate hydrolases"/>
    <property type="match status" value="2"/>
</dbReference>
<dbReference type="InterPro" id="IPR003959">
    <property type="entry name" value="ATPase_AAA_core"/>
</dbReference>
<dbReference type="InterPro" id="IPR003960">
    <property type="entry name" value="ATPase_AAA_CS"/>
</dbReference>
<feature type="domain" description="AAA+ ATPase" evidence="12">
    <location>
        <begin position="252"/>
        <end position="399"/>
    </location>
</feature>
<evidence type="ECO:0000256" key="9">
    <source>
        <dbReference type="ARBA" id="ARBA00056429"/>
    </source>
</evidence>
<dbReference type="InterPro" id="IPR029067">
    <property type="entry name" value="CDC48_domain_2-like_sf"/>
</dbReference>
<dbReference type="VEuPathDB" id="MicrosporidiaDB:DI09_130p20"/>
<dbReference type="SMART" id="SM00382">
    <property type="entry name" value="AAA"/>
    <property type="match status" value="2"/>
</dbReference>
<evidence type="ECO:0000256" key="8">
    <source>
        <dbReference type="ARBA" id="ARBA00022927"/>
    </source>
</evidence>
<evidence type="ECO:0000256" key="5">
    <source>
        <dbReference type="ARBA" id="ARBA00022737"/>
    </source>
</evidence>
<evidence type="ECO:0000256" key="1">
    <source>
        <dbReference type="ARBA" id="ARBA00004496"/>
    </source>
</evidence>
<dbReference type="HOGENOM" id="CLU_008037_2_0_1"/>
<dbReference type="OrthoDB" id="9982946at2759"/>
<dbReference type="Gene3D" id="1.10.8.60">
    <property type="match status" value="2"/>
</dbReference>
<evidence type="ECO:0000256" key="6">
    <source>
        <dbReference type="ARBA" id="ARBA00022741"/>
    </source>
</evidence>
<keyword evidence="3 11" id="KW-0813">Transport</keyword>
<keyword evidence="11" id="KW-0931">ER-Golgi transport</keyword>
<dbReference type="RefSeq" id="XP_013239263.1">
    <property type="nucleotide sequence ID" value="XM_013383809.1"/>
</dbReference>
<evidence type="ECO:0000256" key="4">
    <source>
        <dbReference type="ARBA" id="ARBA00022490"/>
    </source>
</evidence>
<organism evidence="13 14">
    <name type="scientific">Mitosporidium daphniae</name>
    <dbReference type="NCBI Taxonomy" id="1485682"/>
    <lineage>
        <taxon>Eukaryota</taxon>
        <taxon>Fungi</taxon>
        <taxon>Fungi incertae sedis</taxon>
        <taxon>Microsporidia</taxon>
        <taxon>Mitosporidium</taxon>
    </lineage>
</organism>
<keyword evidence="6 11" id="KW-0547">Nucleotide-binding</keyword>
<evidence type="ECO:0000313" key="13">
    <source>
        <dbReference type="EMBL" id="KGG52827.1"/>
    </source>
</evidence>
<keyword evidence="11" id="KW-0378">Hydrolase</keyword>
<evidence type="ECO:0000256" key="11">
    <source>
        <dbReference type="RuleBase" id="RU367045"/>
    </source>
</evidence>
<accession>A0A098VV61</accession>
<dbReference type="InterPro" id="IPR039812">
    <property type="entry name" value="Vesicle-fus_ATPase"/>
</dbReference>
<dbReference type="GeneID" id="25258283"/>
<evidence type="ECO:0000256" key="10">
    <source>
        <dbReference type="ARBA" id="ARBA00068637"/>
    </source>
</evidence>
<evidence type="ECO:0000313" key="14">
    <source>
        <dbReference type="Proteomes" id="UP000029725"/>
    </source>
</evidence>
<gene>
    <name evidence="13" type="ORF">DI09_130p20</name>
</gene>
<dbReference type="InterPro" id="IPR041569">
    <property type="entry name" value="AAA_lid_3"/>
</dbReference>
<name>A0A098VV61_9MICR</name>
<dbReference type="AlphaFoldDB" id="A0A098VV61"/>
<dbReference type="CDD" id="cd19504">
    <property type="entry name" value="RecA-like_NSF-SEC18_r1-like"/>
    <property type="match status" value="1"/>
</dbReference>
<dbReference type="Pfam" id="PF17862">
    <property type="entry name" value="AAA_lid_3"/>
    <property type="match status" value="1"/>
</dbReference>
<dbReference type="GO" id="GO:0005795">
    <property type="term" value="C:Golgi stack"/>
    <property type="evidence" value="ECO:0007669"/>
    <property type="project" value="TreeGrafter"/>
</dbReference>
<comment type="caution">
    <text evidence="13">The sequence shown here is derived from an EMBL/GenBank/DDBJ whole genome shotgun (WGS) entry which is preliminary data.</text>
</comment>
<dbReference type="InterPro" id="IPR027417">
    <property type="entry name" value="P-loop_NTPase"/>
</dbReference>
<evidence type="ECO:0000259" key="12">
    <source>
        <dbReference type="SMART" id="SM00382"/>
    </source>
</evidence>
<dbReference type="FunFam" id="3.40.50.300:FF:000166">
    <property type="entry name" value="vesicle-fusing ATPase isoform X1"/>
    <property type="match status" value="1"/>
</dbReference>
<dbReference type="Gene3D" id="3.10.330.10">
    <property type="match status" value="1"/>
</dbReference>
<keyword evidence="14" id="KW-1185">Reference proteome</keyword>
<dbReference type="GO" id="GO:0016887">
    <property type="term" value="F:ATP hydrolysis activity"/>
    <property type="evidence" value="ECO:0007669"/>
    <property type="project" value="InterPro"/>
</dbReference>
<dbReference type="Gene3D" id="2.40.40.20">
    <property type="match status" value="1"/>
</dbReference>
<dbReference type="Pfam" id="PF00004">
    <property type="entry name" value="AAA"/>
    <property type="match status" value="2"/>
</dbReference>
<dbReference type="FunFam" id="1.10.8.60:FF:000026">
    <property type="entry name" value="vesicle-fusing ATPase isoform X1"/>
    <property type="match status" value="1"/>
</dbReference>
<dbReference type="InterPro" id="IPR009010">
    <property type="entry name" value="Asp_de-COase-like_dom_sf"/>
</dbReference>
<feature type="domain" description="AAA+ ATPase" evidence="12">
    <location>
        <begin position="534"/>
        <end position="671"/>
    </location>
</feature>
<comment type="function">
    <text evidence="9 11">Required for vesicle-mediated transport. Catalyzes the fusion of transport vesicles within the Golgi cisternae. Is also required for transport from the endoplasmic reticulum to the Golgi stack. Seems to function as a fusion protein required for the delivery of cargo proteins to all compartments of the Golgi stack independent of vesicle origin.</text>
</comment>
<dbReference type="PROSITE" id="PS00674">
    <property type="entry name" value="AAA"/>
    <property type="match status" value="1"/>
</dbReference>
<dbReference type="GO" id="GO:0005524">
    <property type="term" value="F:ATP binding"/>
    <property type="evidence" value="ECO:0007669"/>
    <property type="project" value="UniProtKB-UniRule"/>
</dbReference>
<keyword evidence="7 11" id="KW-0067">ATP-binding</keyword>
<dbReference type="PANTHER" id="PTHR23078:SF3">
    <property type="entry name" value="VESICLE-FUSING ATPASE"/>
    <property type="match status" value="1"/>
</dbReference>
<dbReference type="InterPro" id="IPR003593">
    <property type="entry name" value="AAA+_ATPase"/>
</dbReference>
<dbReference type="PANTHER" id="PTHR23078">
    <property type="entry name" value="VESICULAR-FUSION PROTEIN NSF"/>
    <property type="match status" value="1"/>
</dbReference>
<dbReference type="GO" id="GO:0035494">
    <property type="term" value="P:SNARE complex disassembly"/>
    <property type="evidence" value="ECO:0007669"/>
    <property type="project" value="InterPro"/>
</dbReference>
<dbReference type="EMBL" id="JMKJ01000034">
    <property type="protein sequence ID" value="KGG52827.1"/>
    <property type="molecule type" value="Genomic_DNA"/>
</dbReference>
<dbReference type="SUPFAM" id="SSF54585">
    <property type="entry name" value="Cdc48 domain 2-like"/>
    <property type="match status" value="1"/>
</dbReference>
<keyword evidence="4 11" id="KW-0963">Cytoplasm</keyword>
<sequence>MSFIVCKCLSENDAMHNAAFVNSADSKANTNCVLIENCYYLSYKIDDNVPKGQIGLSVFHREWANVSLNQIVKAKFMDLEASLGSCVYISKIILELKFWKKSASNDIPFSTDDISTCFVSTFPFKIISTSQPMIFDFQGKLLVATASSIETSSLKNITGLDRKADSSFSTAQIGILLPQSSVFFVKSPQSQIKLTGSSSSTIASNRTLLKPNFKFEDLGIGGLDEEFTIFFRRAFASRIFPQMIIEKLGIKHVKGILLFGPPGTGKTLIARQIGIMLQAREPKIVNGPEILNKYVGQSEENVRNLFKDAEVEYKAKGDDSLLHIIIFDELDAICKQRGSKADNTGVGDSVVNQLLSKLDGVEELNNIFVIGMTNRLDLIDEALIRPGRLEIQLEIGLPDEEGRLQILNIHTEKMRANNFLNADVNLAEIAKLTPNFTGAEITGLLKSASSFAFSRYFQLNSSPSISLAEAEKIKVTSEDFMNALEEVHASYGCSSDQLEIFLSNGFCIYSDVVKDALNTMSTVIKQLREDPNTNMLSVLFHGDAGTGKSALAAYLALQSEFPFVKVVQASSFIGLNELQKAVVLGKVFDDATKSPLSLILLNDIENILDFASVGPRFSNNVLQALISLLVKPPGKCKKLLVFGTTKRLDFLQDVEIGHQVFSVLIPVAPLRDAASIFNVIKVSHARLSNASQSADVFTAPQLDSLDGFLHSKPMIIGIKNLYHLVRRANVIDEHAKVQEFIRSLEPFVFDFPK</sequence>
<evidence type="ECO:0000256" key="7">
    <source>
        <dbReference type="ARBA" id="ARBA00022840"/>
    </source>
</evidence>
<proteinExistence type="inferred from homology"/>
<keyword evidence="8 11" id="KW-0653">Protein transport</keyword>
<reference evidence="13 14" key="1">
    <citation type="submission" date="2014-04" db="EMBL/GenBank/DDBJ databases">
        <title>A new species of microsporidia sheds light on the evolution of extreme parasitism.</title>
        <authorList>
            <person name="Haag K.L."/>
            <person name="James T.Y."/>
            <person name="Larsson R."/>
            <person name="Schaer T.M."/>
            <person name="Refardt D."/>
            <person name="Pombert J.-F."/>
            <person name="Ebert D."/>
        </authorList>
    </citation>
    <scope>NUCLEOTIDE SEQUENCE [LARGE SCALE GENOMIC DNA]</scope>
    <source>
        <strain evidence="13 14">UGP3</strain>
        <tissue evidence="13">Spores</tissue>
    </source>
</reference>
<protein>
    <recommendedName>
        <fullName evidence="10 11">Vesicular-fusion protein SEC18</fullName>
    </recommendedName>
</protein>
<dbReference type="GO" id="GO:0043001">
    <property type="term" value="P:Golgi to plasma membrane protein transport"/>
    <property type="evidence" value="ECO:0007669"/>
    <property type="project" value="TreeGrafter"/>
</dbReference>
<dbReference type="GO" id="GO:0006891">
    <property type="term" value="P:intra-Golgi vesicle-mediated transport"/>
    <property type="evidence" value="ECO:0007669"/>
    <property type="project" value="TreeGrafter"/>
</dbReference>
<keyword evidence="5" id="KW-0677">Repeat</keyword>
<comment type="similarity">
    <text evidence="2 11">Belongs to the AAA ATPase family.</text>
</comment>
<evidence type="ECO:0000256" key="3">
    <source>
        <dbReference type="ARBA" id="ARBA00022448"/>
    </source>
</evidence>
<dbReference type="FunFam" id="3.40.50.300:FF:000187">
    <property type="entry name" value="Vesicular-fusion ATPase SEC18"/>
    <property type="match status" value="1"/>
</dbReference>
<dbReference type="SUPFAM" id="SSF50692">
    <property type="entry name" value="ADC-like"/>
    <property type="match status" value="1"/>
</dbReference>
<comment type="subcellular location">
    <subcellularLocation>
        <location evidence="1 11">Cytoplasm</location>
    </subcellularLocation>
</comment>